<name>A0A9P6BV12_9AGAR</name>
<keyword evidence="2" id="KW-1185">Reference proteome</keyword>
<gene>
    <name evidence="1" type="ORF">P691DRAFT_688674</name>
</gene>
<dbReference type="AlphaFoldDB" id="A0A9P6BV12"/>
<evidence type="ECO:0000313" key="2">
    <source>
        <dbReference type="Proteomes" id="UP000807342"/>
    </source>
</evidence>
<reference evidence="1" key="1">
    <citation type="submission" date="2020-11" db="EMBL/GenBank/DDBJ databases">
        <authorList>
            <consortium name="DOE Joint Genome Institute"/>
            <person name="Ahrendt S."/>
            <person name="Riley R."/>
            <person name="Andreopoulos W."/>
            <person name="Labutti K."/>
            <person name="Pangilinan J."/>
            <person name="Ruiz-Duenas F.J."/>
            <person name="Barrasa J.M."/>
            <person name="Sanchez-Garcia M."/>
            <person name="Camarero S."/>
            <person name="Miyauchi S."/>
            <person name="Serrano A."/>
            <person name="Linde D."/>
            <person name="Babiker R."/>
            <person name="Drula E."/>
            <person name="Ayuso-Fernandez I."/>
            <person name="Pacheco R."/>
            <person name="Padilla G."/>
            <person name="Ferreira P."/>
            <person name="Barriuso J."/>
            <person name="Kellner H."/>
            <person name="Castanera R."/>
            <person name="Alfaro M."/>
            <person name="Ramirez L."/>
            <person name="Pisabarro A.G."/>
            <person name="Kuo A."/>
            <person name="Tritt A."/>
            <person name="Lipzen A."/>
            <person name="He G."/>
            <person name="Yan M."/>
            <person name="Ng V."/>
            <person name="Cullen D."/>
            <person name="Martin F."/>
            <person name="Rosso M.-N."/>
            <person name="Henrissat B."/>
            <person name="Hibbett D."/>
            <person name="Martinez A.T."/>
            <person name="Grigoriev I.V."/>
        </authorList>
    </citation>
    <scope>NUCLEOTIDE SEQUENCE</scope>
    <source>
        <strain evidence="1">MF-IS2</strain>
    </source>
</reference>
<sequence>LFVTSEVPVFKVFSDKATRGDKGISDHMSSVTDDLVSPLIHLPFKHVTYIVYVGSSTDIVRSSSMFTGEEEVFAFARVCSKLVQMGSKRLLGSNDI</sequence>
<proteinExistence type="predicted"/>
<comment type="caution">
    <text evidence="1">The sequence shown here is derived from an EMBL/GenBank/DDBJ whole genome shotgun (WGS) entry which is preliminary data.</text>
</comment>
<feature type="non-terminal residue" evidence="1">
    <location>
        <position position="1"/>
    </location>
</feature>
<accession>A0A9P6BV12</accession>
<dbReference type="OrthoDB" id="548867at2759"/>
<organism evidence="1 2">
    <name type="scientific">Macrolepiota fuliginosa MF-IS2</name>
    <dbReference type="NCBI Taxonomy" id="1400762"/>
    <lineage>
        <taxon>Eukaryota</taxon>
        <taxon>Fungi</taxon>
        <taxon>Dikarya</taxon>
        <taxon>Basidiomycota</taxon>
        <taxon>Agaricomycotina</taxon>
        <taxon>Agaricomycetes</taxon>
        <taxon>Agaricomycetidae</taxon>
        <taxon>Agaricales</taxon>
        <taxon>Agaricineae</taxon>
        <taxon>Agaricaceae</taxon>
        <taxon>Macrolepiota</taxon>
    </lineage>
</organism>
<evidence type="ECO:0000313" key="1">
    <source>
        <dbReference type="EMBL" id="KAF9440107.1"/>
    </source>
</evidence>
<protein>
    <submittedName>
        <fullName evidence="1">Uncharacterized protein</fullName>
    </submittedName>
</protein>
<dbReference type="EMBL" id="MU152846">
    <property type="protein sequence ID" value="KAF9440107.1"/>
    <property type="molecule type" value="Genomic_DNA"/>
</dbReference>
<dbReference type="Proteomes" id="UP000807342">
    <property type="component" value="Unassembled WGS sequence"/>
</dbReference>